<dbReference type="InterPro" id="IPR003594">
    <property type="entry name" value="HATPase_dom"/>
</dbReference>
<evidence type="ECO:0000256" key="7">
    <source>
        <dbReference type="ARBA" id="ARBA00022741"/>
    </source>
</evidence>
<dbReference type="KEGG" id="bsan:CHH28_07740"/>
<gene>
    <name evidence="14" type="ORF">CHH28_07740</name>
</gene>
<dbReference type="CDD" id="cd00082">
    <property type="entry name" value="HisKA"/>
    <property type="match status" value="1"/>
</dbReference>
<dbReference type="AlphaFoldDB" id="A0A222FIU2"/>
<dbReference type="Gene3D" id="3.30.565.10">
    <property type="entry name" value="Histidine kinase-like ATPase, C-terminal domain"/>
    <property type="match status" value="1"/>
</dbReference>
<dbReference type="OrthoDB" id="9809766at2"/>
<dbReference type="InterPro" id="IPR036097">
    <property type="entry name" value="HisK_dim/P_sf"/>
</dbReference>
<dbReference type="SMART" id="SM00387">
    <property type="entry name" value="HATPase_c"/>
    <property type="match status" value="1"/>
</dbReference>
<dbReference type="GO" id="GO:0005524">
    <property type="term" value="F:ATP binding"/>
    <property type="evidence" value="ECO:0007669"/>
    <property type="project" value="UniProtKB-KW"/>
</dbReference>
<keyword evidence="10" id="KW-0472">Membrane</keyword>
<dbReference type="InterPro" id="IPR036890">
    <property type="entry name" value="HATPase_C_sf"/>
</dbReference>
<dbReference type="GO" id="GO:0000155">
    <property type="term" value="F:phosphorelay sensor kinase activity"/>
    <property type="evidence" value="ECO:0007669"/>
    <property type="project" value="InterPro"/>
</dbReference>
<dbReference type="Pfam" id="PF00512">
    <property type="entry name" value="HisKA"/>
    <property type="match status" value="1"/>
</dbReference>
<accession>A0A222FIU2</accession>
<evidence type="ECO:0000256" key="3">
    <source>
        <dbReference type="ARBA" id="ARBA00012438"/>
    </source>
</evidence>
<dbReference type="PANTHER" id="PTHR44936:SF10">
    <property type="entry name" value="SENSOR PROTEIN RSTB"/>
    <property type="match status" value="1"/>
</dbReference>
<evidence type="ECO:0000256" key="4">
    <source>
        <dbReference type="ARBA" id="ARBA00022475"/>
    </source>
</evidence>
<evidence type="ECO:0000256" key="11">
    <source>
        <dbReference type="SAM" id="SignalP"/>
    </source>
</evidence>
<keyword evidence="10" id="KW-1133">Transmembrane helix</keyword>
<evidence type="ECO:0000256" key="9">
    <source>
        <dbReference type="ARBA" id="ARBA00022840"/>
    </source>
</evidence>
<dbReference type="Proteomes" id="UP000202440">
    <property type="component" value="Chromosome"/>
</dbReference>
<evidence type="ECO:0000313" key="15">
    <source>
        <dbReference type="Proteomes" id="UP000202440"/>
    </source>
</evidence>
<keyword evidence="10" id="KW-0812">Transmembrane</keyword>
<feature type="signal peptide" evidence="11">
    <location>
        <begin position="1"/>
        <end position="25"/>
    </location>
</feature>
<feature type="chain" id="PRO_5012171717" description="histidine kinase" evidence="11">
    <location>
        <begin position="26"/>
        <end position="526"/>
    </location>
</feature>
<keyword evidence="9" id="KW-0067">ATP-binding</keyword>
<dbReference type="EC" id="2.7.13.3" evidence="3"/>
<feature type="domain" description="HAMP" evidence="13">
    <location>
        <begin position="247"/>
        <end position="298"/>
    </location>
</feature>
<dbReference type="SUPFAM" id="SSF55874">
    <property type="entry name" value="ATPase domain of HSP90 chaperone/DNA topoisomerase II/histidine kinase"/>
    <property type="match status" value="1"/>
</dbReference>
<protein>
    <recommendedName>
        <fullName evidence="3">histidine kinase</fullName>
        <ecNumber evidence="3">2.7.13.3</ecNumber>
    </recommendedName>
</protein>
<dbReference type="GO" id="GO:0005886">
    <property type="term" value="C:plasma membrane"/>
    <property type="evidence" value="ECO:0007669"/>
    <property type="project" value="UniProtKB-SubCell"/>
</dbReference>
<dbReference type="Pfam" id="PF02518">
    <property type="entry name" value="HATPase_c"/>
    <property type="match status" value="1"/>
</dbReference>
<dbReference type="PRINTS" id="PR00344">
    <property type="entry name" value="BCTRLSENSOR"/>
</dbReference>
<dbReference type="InterPro" id="IPR050980">
    <property type="entry name" value="2C_sensor_his_kinase"/>
</dbReference>
<comment type="catalytic activity">
    <reaction evidence="1">
        <text>ATP + protein L-histidine = ADP + protein N-phospho-L-histidine.</text>
        <dbReference type="EC" id="2.7.13.3"/>
    </reaction>
</comment>
<feature type="transmembrane region" description="Helical" evidence="10">
    <location>
        <begin position="224"/>
        <end position="245"/>
    </location>
</feature>
<dbReference type="InterPro" id="IPR003660">
    <property type="entry name" value="HAMP_dom"/>
</dbReference>
<dbReference type="SUPFAM" id="SSF47384">
    <property type="entry name" value="Homodimeric domain of signal transducing histidine kinase"/>
    <property type="match status" value="1"/>
</dbReference>
<name>A0A222FIU2_9GAMM</name>
<dbReference type="PROSITE" id="PS50109">
    <property type="entry name" value="HIS_KIN"/>
    <property type="match status" value="1"/>
</dbReference>
<dbReference type="InterPro" id="IPR003661">
    <property type="entry name" value="HisK_dim/P_dom"/>
</dbReference>
<dbReference type="SMART" id="SM00388">
    <property type="entry name" value="HisKA"/>
    <property type="match status" value="1"/>
</dbReference>
<evidence type="ECO:0000256" key="10">
    <source>
        <dbReference type="SAM" id="Phobius"/>
    </source>
</evidence>
<evidence type="ECO:0000256" key="6">
    <source>
        <dbReference type="ARBA" id="ARBA00022679"/>
    </source>
</evidence>
<evidence type="ECO:0000256" key="2">
    <source>
        <dbReference type="ARBA" id="ARBA00004651"/>
    </source>
</evidence>
<dbReference type="InterPro" id="IPR004358">
    <property type="entry name" value="Sig_transdc_His_kin-like_C"/>
</dbReference>
<dbReference type="PANTHER" id="PTHR44936">
    <property type="entry name" value="SENSOR PROTEIN CREC"/>
    <property type="match status" value="1"/>
</dbReference>
<keyword evidence="15" id="KW-1185">Reference proteome</keyword>
<feature type="domain" description="Histidine kinase" evidence="12">
    <location>
        <begin position="306"/>
        <end position="521"/>
    </location>
</feature>
<dbReference type="RefSeq" id="WP_094059762.1">
    <property type="nucleotide sequence ID" value="NZ_CP022530.1"/>
</dbReference>
<comment type="subcellular location">
    <subcellularLocation>
        <location evidence="2">Cell membrane</location>
        <topology evidence="2">Multi-pass membrane protein</topology>
    </subcellularLocation>
</comment>
<keyword evidence="8" id="KW-0418">Kinase</keyword>
<evidence type="ECO:0000259" key="12">
    <source>
        <dbReference type="PROSITE" id="PS50109"/>
    </source>
</evidence>
<proteinExistence type="predicted"/>
<evidence type="ECO:0000256" key="1">
    <source>
        <dbReference type="ARBA" id="ARBA00000085"/>
    </source>
</evidence>
<reference evidence="14 15" key="1">
    <citation type="submission" date="2017-07" db="EMBL/GenBank/DDBJ databases">
        <title>Annotated genome sequence of Bacterioplanes sanyensis isolated from Red Sea.</title>
        <authorList>
            <person name="Rehman Z.U."/>
        </authorList>
    </citation>
    <scope>NUCLEOTIDE SEQUENCE [LARGE SCALE GENOMIC DNA]</scope>
    <source>
        <strain evidence="14 15">NV9</strain>
    </source>
</reference>
<evidence type="ECO:0000256" key="8">
    <source>
        <dbReference type="ARBA" id="ARBA00022777"/>
    </source>
</evidence>
<keyword evidence="6" id="KW-0808">Transferase</keyword>
<dbReference type="EMBL" id="CP022530">
    <property type="protein sequence ID" value="ASP38572.1"/>
    <property type="molecule type" value="Genomic_DNA"/>
</dbReference>
<dbReference type="Gene3D" id="6.10.340.10">
    <property type="match status" value="1"/>
</dbReference>
<keyword evidence="7" id="KW-0547">Nucleotide-binding</keyword>
<evidence type="ECO:0000259" key="13">
    <source>
        <dbReference type="PROSITE" id="PS50885"/>
    </source>
</evidence>
<sequence length="526" mass="58090">MNRIFLRLYLTVLLSCLLLAAIAAAAVYGQKQWRWQQYLEQQALGVVLLAADGLARHQGERQTAWLNALEQLVSPAQVELTSSPAAINDTSWHITVAGDHATISATISTTMAQQQQLHMTLDSFEPTLLRTALVLVLNDLGRYPATERQQRFQQLSRWFPAGLNRHPLTDVALSETQQRQLRAGEIITQLDTAQTTSMRVIAPLGNSGDVIQLGPVPLFDPYPAAWLVGIVGIALILLLLIGWWLNQRLAQRVHALQEGIALLGSERPHAITLPGQDEINAIADSVNRMQTRIINLVSAQRQLSNDIAHELRTPVARCLFRLQALQDQLALAQDHPLLVGIRRDLHNLNDLTAEILTQAQLEQHTPSHQPLALTPWLRDAIATTQNESGWHIELDLATNENLTVAAEPTLLKRALDNLISNARRYGSGQIAVAIRLEDDSQHVRVSIEDNGPGINSEHIHKVWQPFYRTDHSRQTATGERGFGLGLSMVKRIVEAHQGSVSIDRSATLGGCAVSIILPIITQKAVA</sequence>
<dbReference type="CDD" id="cd00075">
    <property type="entry name" value="HATPase"/>
    <property type="match status" value="1"/>
</dbReference>
<keyword evidence="4" id="KW-1003">Cell membrane</keyword>
<keyword evidence="5" id="KW-0597">Phosphoprotein</keyword>
<evidence type="ECO:0000313" key="14">
    <source>
        <dbReference type="EMBL" id="ASP38572.1"/>
    </source>
</evidence>
<dbReference type="Gene3D" id="1.10.287.130">
    <property type="match status" value="1"/>
</dbReference>
<evidence type="ECO:0000256" key="5">
    <source>
        <dbReference type="ARBA" id="ARBA00022553"/>
    </source>
</evidence>
<organism evidence="14 15">
    <name type="scientific">Bacterioplanes sanyensis</name>
    <dbReference type="NCBI Taxonomy" id="1249553"/>
    <lineage>
        <taxon>Bacteria</taxon>
        <taxon>Pseudomonadati</taxon>
        <taxon>Pseudomonadota</taxon>
        <taxon>Gammaproteobacteria</taxon>
        <taxon>Oceanospirillales</taxon>
        <taxon>Oceanospirillaceae</taxon>
        <taxon>Bacterioplanes</taxon>
    </lineage>
</organism>
<dbReference type="InterPro" id="IPR005467">
    <property type="entry name" value="His_kinase_dom"/>
</dbReference>
<dbReference type="PROSITE" id="PS50885">
    <property type="entry name" value="HAMP"/>
    <property type="match status" value="1"/>
</dbReference>
<keyword evidence="11" id="KW-0732">Signal</keyword>